<comment type="caution">
    <text evidence="3">The sequence shown here is derived from an EMBL/GenBank/DDBJ whole genome shotgun (WGS) entry which is preliminary data.</text>
</comment>
<dbReference type="InterPro" id="IPR015890">
    <property type="entry name" value="Chorismate_C"/>
</dbReference>
<dbReference type="Pfam" id="PF04715">
    <property type="entry name" value="Anth_synt_I_N"/>
    <property type="match status" value="1"/>
</dbReference>
<dbReference type="SUPFAM" id="SSF56322">
    <property type="entry name" value="ADC synthase"/>
    <property type="match status" value="1"/>
</dbReference>
<keyword evidence="4" id="KW-1185">Reference proteome</keyword>
<gene>
    <name evidence="3" type="ORF">MBAV_002614</name>
</gene>
<evidence type="ECO:0000259" key="1">
    <source>
        <dbReference type="Pfam" id="PF00425"/>
    </source>
</evidence>
<dbReference type="EMBL" id="LACI01001123">
    <property type="protein sequence ID" value="KJU85195.1"/>
    <property type="molecule type" value="Genomic_DNA"/>
</dbReference>
<reference evidence="3 4" key="1">
    <citation type="submission" date="2015-02" db="EMBL/GenBank/DDBJ databases">
        <title>Single-cell genomics of uncultivated deep-branching MTB reveals a conserved set of magnetosome genes.</title>
        <authorList>
            <person name="Kolinko S."/>
            <person name="Richter M."/>
            <person name="Glockner F.O."/>
            <person name="Brachmann A."/>
            <person name="Schuler D."/>
        </authorList>
    </citation>
    <scope>NUCLEOTIDE SEQUENCE [LARGE SCALE GENOMIC DNA]</scope>
    <source>
        <strain evidence="3">TM-1</strain>
    </source>
</reference>
<evidence type="ECO:0000313" key="4">
    <source>
        <dbReference type="Proteomes" id="UP000033423"/>
    </source>
</evidence>
<dbReference type="PRINTS" id="PR00095">
    <property type="entry name" value="ANTSNTHASEI"/>
</dbReference>
<dbReference type="PATRIC" id="fig|29290.4.peg.3472"/>
<dbReference type="InterPro" id="IPR006805">
    <property type="entry name" value="Anth_synth_I_N"/>
</dbReference>
<dbReference type="Gene3D" id="3.60.120.10">
    <property type="entry name" value="Anthranilate synthase"/>
    <property type="match status" value="1"/>
</dbReference>
<dbReference type="AlphaFoldDB" id="A0A0F3GT95"/>
<feature type="domain" description="Chorismate-utilising enzyme C-terminal" evidence="1">
    <location>
        <begin position="239"/>
        <end position="498"/>
    </location>
</feature>
<dbReference type="Pfam" id="PF00425">
    <property type="entry name" value="Chorismate_bind"/>
    <property type="match status" value="1"/>
</dbReference>
<name>A0A0F3GT95_9BACT</name>
<sequence>MKGAYPDKPAFLAAVADGSIPAVYRELTYRRPSQYYAALRQKYSFILESVRGSVNTARYSFVGFDPYMTVKAKGSLVEVQKDGKRSLSSKDPLTKLRELIGGYKQRASDDLPPFQGGGVGLLSYDLVRCIEDIPNAAINDLDIPLLHFFMIDRLIAVDHIREKAWLIACPGIRQDGPVFNDAKIDWSHEYDATVDFLDKMSSFLEDKLSSTAPEGIMESAIPPAATSQREIEIVHELKKERYMDMVRRTLAYIGAGDIFQANLSQRLSARIGDTDPWQIYTLLSRVNPSPFACFLDFGDYQIVSSSPERLVRVKAETDGSLVVDTRPIAGTRPRGKDFGEDEALRSALLLNEKERAEHIMLIDLERNDLGRVCRYGTVSVDELMITEDYSHVIHIVSNVMGVLNSGKDCIDVIRAVFPGGTITGVPKVRCMQIIDELEPVARGPYTGSVGYIGFGRNMDINIIIRSFVVKDGCAYVQAGAGIVADSDPEREYYETLSKAEALIKTLKILYCGGSL</sequence>
<dbReference type="InterPro" id="IPR005801">
    <property type="entry name" value="ADC_synthase"/>
</dbReference>
<protein>
    <submittedName>
        <fullName evidence="3">Anthranilate synthase component I</fullName>
    </submittedName>
</protein>
<evidence type="ECO:0000259" key="2">
    <source>
        <dbReference type="Pfam" id="PF04715"/>
    </source>
</evidence>
<organism evidence="3 4">
    <name type="scientific">Candidatus Magnetobacterium bavaricum</name>
    <dbReference type="NCBI Taxonomy" id="29290"/>
    <lineage>
        <taxon>Bacteria</taxon>
        <taxon>Pseudomonadati</taxon>
        <taxon>Nitrospirota</taxon>
        <taxon>Thermodesulfovibrionia</taxon>
        <taxon>Thermodesulfovibrionales</taxon>
        <taxon>Candidatus Magnetobacteriaceae</taxon>
        <taxon>Candidatus Magnetobacterium</taxon>
    </lineage>
</organism>
<dbReference type="PANTHER" id="PTHR11236">
    <property type="entry name" value="AMINOBENZOATE/ANTHRANILATE SYNTHASE"/>
    <property type="match status" value="1"/>
</dbReference>
<dbReference type="PANTHER" id="PTHR11236:SF9">
    <property type="entry name" value="ANTHRANILATE SYNTHASE COMPONENT 1"/>
    <property type="match status" value="1"/>
</dbReference>
<evidence type="ECO:0000313" key="3">
    <source>
        <dbReference type="EMBL" id="KJU85195.1"/>
    </source>
</evidence>
<dbReference type="InterPro" id="IPR019999">
    <property type="entry name" value="Anth_synth_I-like"/>
</dbReference>
<proteinExistence type="predicted"/>
<accession>A0A0F3GT95</accession>
<dbReference type="Proteomes" id="UP000033423">
    <property type="component" value="Unassembled WGS sequence"/>
</dbReference>
<dbReference type="GO" id="GO:0000162">
    <property type="term" value="P:L-tryptophan biosynthetic process"/>
    <property type="evidence" value="ECO:0007669"/>
    <property type="project" value="TreeGrafter"/>
</dbReference>
<feature type="domain" description="Anthranilate synthase component I N-terminal" evidence="2">
    <location>
        <begin position="32"/>
        <end position="165"/>
    </location>
</feature>